<dbReference type="AlphaFoldDB" id="A0A2W4Z022"/>
<dbReference type="EMBL" id="QFNF01000037">
    <property type="protein sequence ID" value="PZO75066.1"/>
    <property type="molecule type" value="Genomic_DNA"/>
</dbReference>
<gene>
    <name evidence="1" type="ORF">DI632_12575</name>
</gene>
<reference evidence="1 2" key="1">
    <citation type="submission" date="2017-08" db="EMBL/GenBank/DDBJ databases">
        <title>Infants hospitalized years apart are colonized by the same room-sourced microbial strains.</title>
        <authorList>
            <person name="Brooks B."/>
            <person name="Olm M.R."/>
            <person name="Firek B.A."/>
            <person name="Baker R."/>
            <person name="Thomas B.C."/>
            <person name="Morowitz M.J."/>
            <person name="Banfield J.F."/>
        </authorList>
    </citation>
    <scope>NUCLEOTIDE SEQUENCE [LARGE SCALE GENOMIC DNA]</scope>
    <source>
        <strain evidence="1">S2_018_000_R3_110</strain>
    </source>
</reference>
<name>A0A2W4Z022_9SPHN</name>
<dbReference type="Proteomes" id="UP000248614">
    <property type="component" value="Unassembled WGS sequence"/>
</dbReference>
<organism evidence="1 2">
    <name type="scientific">Sphingomonas hengshuiensis</name>
    <dbReference type="NCBI Taxonomy" id="1609977"/>
    <lineage>
        <taxon>Bacteria</taxon>
        <taxon>Pseudomonadati</taxon>
        <taxon>Pseudomonadota</taxon>
        <taxon>Alphaproteobacteria</taxon>
        <taxon>Sphingomonadales</taxon>
        <taxon>Sphingomonadaceae</taxon>
        <taxon>Sphingomonas</taxon>
    </lineage>
</organism>
<accession>A0A2W4Z022</accession>
<proteinExistence type="predicted"/>
<evidence type="ECO:0000313" key="1">
    <source>
        <dbReference type="EMBL" id="PZO75066.1"/>
    </source>
</evidence>
<evidence type="ECO:0000313" key="2">
    <source>
        <dbReference type="Proteomes" id="UP000248614"/>
    </source>
</evidence>
<comment type="caution">
    <text evidence="1">The sequence shown here is derived from an EMBL/GenBank/DDBJ whole genome shotgun (WGS) entry which is preliminary data.</text>
</comment>
<sequence length="66" mass="7181">MPRPRHSREGGNPYALAVRSYPHRRREWIPAYAEMTKGGVMTQVAHHVVIPAQAGMTGGVAGTARS</sequence>
<protein>
    <submittedName>
        <fullName evidence="1">Uncharacterized protein</fullName>
    </submittedName>
</protein>